<evidence type="ECO:0000313" key="6">
    <source>
        <dbReference type="EMBL" id="KYG66647.1"/>
    </source>
</evidence>
<name>A0A150WQR2_BDEBC</name>
<keyword evidence="7" id="KW-1185">Reference proteome</keyword>
<accession>A0A150WQR2</accession>
<keyword evidence="1 5" id="KW-0489">Methyltransferase</keyword>
<keyword evidence="5" id="KW-0963">Cytoplasm</keyword>
<dbReference type="CDD" id="cd18081">
    <property type="entry name" value="RlmH-like"/>
    <property type="match status" value="1"/>
</dbReference>
<dbReference type="OrthoDB" id="9806643at2"/>
<dbReference type="InterPro" id="IPR029028">
    <property type="entry name" value="Alpha/beta_knot_MTases"/>
</dbReference>
<keyword evidence="3 5" id="KW-0949">S-adenosyl-L-methionine</keyword>
<feature type="binding site" evidence="5">
    <location>
        <position position="104"/>
    </location>
    <ligand>
        <name>S-adenosyl-L-methionine</name>
        <dbReference type="ChEBI" id="CHEBI:59789"/>
    </ligand>
</feature>
<comment type="subunit">
    <text evidence="5">Homodimer.</text>
</comment>
<dbReference type="PIRSF" id="PIRSF004505">
    <property type="entry name" value="MT_bac"/>
    <property type="match status" value="1"/>
</dbReference>
<dbReference type="InterPro" id="IPR003742">
    <property type="entry name" value="RlmH-like"/>
</dbReference>
<evidence type="ECO:0000256" key="2">
    <source>
        <dbReference type="ARBA" id="ARBA00022679"/>
    </source>
</evidence>
<proteinExistence type="inferred from homology"/>
<dbReference type="Gene3D" id="3.40.1280.10">
    <property type="match status" value="1"/>
</dbReference>
<dbReference type="EMBL" id="LUKE01000001">
    <property type="protein sequence ID" value="KYG66647.1"/>
    <property type="molecule type" value="Genomic_DNA"/>
</dbReference>
<comment type="catalytic activity">
    <reaction evidence="5">
        <text>pseudouridine(1915) in 23S rRNA + S-adenosyl-L-methionine = N(3)-methylpseudouridine(1915) in 23S rRNA + S-adenosyl-L-homocysteine + H(+)</text>
        <dbReference type="Rhea" id="RHEA:42752"/>
        <dbReference type="Rhea" id="RHEA-COMP:10221"/>
        <dbReference type="Rhea" id="RHEA-COMP:10222"/>
        <dbReference type="ChEBI" id="CHEBI:15378"/>
        <dbReference type="ChEBI" id="CHEBI:57856"/>
        <dbReference type="ChEBI" id="CHEBI:59789"/>
        <dbReference type="ChEBI" id="CHEBI:65314"/>
        <dbReference type="ChEBI" id="CHEBI:74486"/>
        <dbReference type="EC" id="2.1.1.177"/>
    </reaction>
</comment>
<dbReference type="PANTHER" id="PTHR33603:SF1">
    <property type="entry name" value="RIBOSOMAL RNA LARGE SUBUNIT METHYLTRANSFERASE H"/>
    <property type="match status" value="1"/>
</dbReference>
<gene>
    <name evidence="5" type="primary">rlmH</name>
    <name evidence="6" type="ORF">AZI86_06270</name>
</gene>
<dbReference type="GO" id="GO:0005737">
    <property type="term" value="C:cytoplasm"/>
    <property type="evidence" value="ECO:0007669"/>
    <property type="project" value="UniProtKB-SubCell"/>
</dbReference>
<evidence type="ECO:0000256" key="3">
    <source>
        <dbReference type="ARBA" id="ARBA00022691"/>
    </source>
</evidence>
<dbReference type="Pfam" id="PF02590">
    <property type="entry name" value="SPOUT_MTase"/>
    <property type="match status" value="1"/>
</dbReference>
<comment type="caution">
    <text evidence="6">The sequence shown here is derived from an EMBL/GenBank/DDBJ whole genome shotgun (WGS) entry which is preliminary data.</text>
</comment>
<dbReference type="Proteomes" id="UP000075320">
    <property type="component" value="Unassembled WGS sequence"/>
</dbReference>
<dbReference type="AlphaFoldDB" id="A0A150WQR2"/>
<dbReference type="RefSeq" id="WP_061834215.1">
    <property type="nucleotide sequence ID" value="NZ_LUKE01000001.1"/>
</dbReference>
<evidence type="ECO:0000256" key="4">
    <source>
        <dbReference type="ARBA" id="ARBA00038303"/>
    </source>
</evidence>
<dbReference type="SUPFAM" id="SSF75217">
    <property type="entry name" value="alpha/beta knot"/>
    <property type="match status" value="1"/>
</dbReference>
<evidence type="ECO:0000256" key="1">
    <source>
        <dbReference type="ARBA" id="ARBA00022603"/>
    </source>
</evidence>
<keyword evidence="5" id="KW-0698">rRNA processing</keyword>
<feature type="binding site" evidence="5">
    <location>
        <begin position="123"/>
        <end position="128"/>
    </location>
    <ligand>
        <name>S-adenosyl-L-methionine</name>
        <dbReference type="ChEBI" id="CHEBI:59789"/>
    </ligand>
</feature>
<comment type="caution">
    <text evidence="5">Lacks conserved residue(s) required for the propagation of feature annotation.</text>
</comment>
<comment type="function">
    <text evidence="5">Specifically methylates the pseudouridine at position 1915 (m3Psi1915) in 23S rRNA.</text>
</comment>
<comment type="similarity">
    <text evidence="4 5">Belongs to the RNA methyltransferase RlmH family.</text>
</comment>
<protein>
    <recommendedName>
        <fullName evidence="5">Ribosomal RNA large subunit methyltransferase H</fullName>
        <ecNumber evidence="5">2.1.1.177</ecNumber>
    </recommendedName>
    <alternativeName>
        <fullName evidence="5">23S rRNA (pseudouridine1915-N3)-methyltransferase</fullName>
    </alternativeName>
    <alternativeName>
        <fullName evidence="5">23S rRNA m3Psi1915 methyltransferase</fullName>
    </alternativeName>
    <alternativeName>
        <fullName evidence="5">rRNA (pseudouridine-N3-)-methyltransferase RlmH</fullName>
    </alternativeName>
</protein>
<comment type="subcellular location">
    <subcellularLocation>
        <location evidence="5">Cytoplasm</location>
    </subcellularLocation>
</comment>
<dbReference type="PANTHER" id="PTHR33603">
    <property type="entry name" value="METHYLTRANSFERASE"/>
    <property type="match status" value="1"/>
</dbReference>
<organism evidence="6 7">
    <name type="scientific">Bdellovibrio bacteriovorus</name>
    <dbReference type="NCBI Taxonomy" id="959"/>
    <lineage>
        <taxon>Bacteria</taxon>
        <taxon>Pseudomonadati</taxon>
        <taxon>Bdellovibrionota</taxon>
        <taxon>Bdellovibrionia</taxon>
        <taxon>Bdellovibrionales</taxon>
        <taxon>Pseudobdellovibrionaceae</taxon>
        <taxon>Bdellovibrio</taxon>
    </lineage>
</organism>
<sequence length="156" mass="17865">MKFVLYNLATAKEAWADEVSDLYKKKISFFIPLDIQALKAKKSAREDADFKRNEESDLILKNLNSDDYVVLFDERGSVLDSIQFSKKIENILGSSKKRAVFIIGGAFGVNEDVRRRADLKISLSPMVMNHLMAQAMSLEQIYRAFTIIKKIPYHNI</sequence>
<reference evidence="6 7" key="1">
    <citation type="submission" date="2016-03" db="EMBL/GenBank/DDBJ databases">
        <authorList>
            <person name="Ploux O."/>
        </authorList>
    </citation>
    <scope>NUCLEOTIDE SEQUENCE [LARGE SCALE GENOMIC DNA]</scope>
    <source>
        <strain evidence="6 7">R0</strain>
    </source>
</reference>
<evidence type="ECO:0000313" key="7">
    <source>
        <dbReference type="Proteomes" id="UP000075320"/>
    </source>
</evidence>
<keyword evidence="2 5" id="KW-0808">Transferase</keyword>
<dbReference type="GO" id="GO:0070038">
    <property type="term" value="F:rRNA (pseudouridine-N3-)-methyltransferase activity"/>
    <property type="evidence" value="ECO:0007669"/>
    <property type="project" value="UniProtKB-UniRule"/>
</dbReference>
<evidence type="ECO:0000256" key="5">
    <source>
        <dbReference type="HAMAP-Rule" id="MF_00658"/>
    </source>
</evidence>
<dbReference type="EC" id="2.1.1.177" evidence="5"/>
<dbReference type="InterPro" id="IPR029026">
    <property type="entry name" value="tRNA_m1G_MTases_N"/>
</dbReference>
<dbReference type="HAMAP" id="MF_00658">
    <property type="entry name" value="23SrRNA_methyltr_H"/>
    <property type="match status" value="1"/>
</dbReference>